<keyword evidence="10" id="KW-1185">Reference proteome</keyword>
<evidence type="ECO:0000256" key="7">
    <source>
        <dbReference type="RuleBase" id="RU361259"/>
    </source>
</evidence>
<evidence type="ECO:0000313" key="10">
    <source>
        <dbReference type="Proteomes" id="UP000623681"/>
    </source>
</evidence>
<reference evidence="9" key="1">
    <citation type="submission" date="2021-01" db="EMBL/GenBank/DDBJ databases">
        <title>Genome public.</title>
        <authorList>
            <person name="Liu C."/>
            <person name="Sun Q."/>
        </authorList>
    </citation>
    <scope>NUCLEOTIDE SEQUENCE</scope>
    <source>
        <strain evidence="9">YIM B02565</strain>
    </source>
</reference>
<dbReference type="InterPro" id="IPR005835">
    <property type="entry name" value="NTP_transferase_dom"/>
</dbReference>
<dbReference type="CDD" id="cd02541">
    <property type="entry name" value="UGPase_prokaryotic"/>
    <property type="match status" value="1"/>
</dbReference>
<protein>
    <recommendedName>
        <fullName evidence="3 7">UTP--glucose-1-phosphate uridylyltransferase</fullName>
        <ecNumber evidence="3 7">2.7.7.9</ecNumber>
    </recommendedName>
    <alternativeName>
        <fullName evidence="7">UDP-glucose pyrophosphorylase</fullName>
    </alternativeName>
</protein>
<sequence>MKVKKAIIPAAGLGTRFLPATKAQPKEMLPIVDKPTIQYIIEEAIASGIEEILIITGRNKKCIEDHFDKSVELEMELEKNGKEELLEIVRDISDMVDIHYIRQKEPKGLGHAILCAKTFVGNEPFAVLLGDDVVYSEKPCLKQLIECFDEYKTSILGVQTVPRSDVSKYGIVDGKHIEDRVYKVKNLVEKPNVEETPSDVAILGRYIITPQIFDILKNTKPGKGGEIQLTDALKELISQEAMYAFNFEGRRYDVGDKLGFLEATVEYALRKEDLRDEFIEYLASKPWERV</sequence>
<name>A0A937FHA3_9CLOT</name>
<dbReference type="RefSeq" id="WP_202769382.1">
    <property type="nucleotide sequence ID" value="NZ_JAESWA010000029.1"/>
</dbReference>
<comment type="caution">
    <text evidence="9">The sequence shown here is derived from an EMBL/GenBank/DDBJ whole genome shotgun (WGS) entry which is preliminary data.</text>
</comment>
<evidence type="ECO:0000256" key="2">
    <source>
        <dbReference type="ARBA" id="ARBA00006890"/>
    </source>
</evidence>
<dbReference type="FunFam" id="3.90.550.10:FF:000045">
    <property type="entry name" value="UTP--glucose-1-phosphate uridylyltransferase"/>
    <property type="match status" value="1"/>
</dbReference>
<evidence type="ECO:0000256" key="5">
    <source>
        <dbReference type="ARBA" id="ARBA00022695"/>
    </source>
</evidence>
<evidence type="ECO:0000256" key="3">
    <source>
        <dbReference type="ARBA" id="ARBA00012415"/>
    </source>
</evidence>
<dbReference type="GO" id="GO:0003983">
    <property type="term" value="F:UTP:glucose-1-phosphate uridylyltransferase activity"/>
    <property type="evidence" value="ECO:0007669"/>
    <property type="project" value="UniProtKB-EC"/>
</dbReference>
<evidence type="ECO:0000259" key="8">
    <source>
        <dbReference type="Pfam" id="PF00483"/>
    </source>
</evidence>
<dbReference type="SUPFAM" id="SSF53448">
    <property type="entry name" value="Nucleotide-diphospho-sugar transferases"/>
    <property type="match status" value="1"/>
</dbReference>
<dbReference type="EC" id="2.7.7.9" evidence="3 7"/>
<evidence type="ECO:0000313" key="9">
    <source>
        <dbReference type="EMBL" id="MBL4933920.1"/>
    </source>
</evidence>
<keyword evidence="4 7" id="KW-0808">Transferase</keyword>
<dbReference type="InterPro" id="IPR029044">
    <property type="entry name" value="Nucleotide-diphossugar_trans"/>
</dbReference>
<dbReference type="GO" id="GO:0006011">
    <property type="term" value="P:UDP-alpha-D-glucose metabolic process"/>
    <property type="evidence" value="ECO:0007669"/>
    <property type="project" value="InterPro"/>
</dbReference>
<dbReference type="NCBIfam" id="TIGR01099">
    <property type="entry name" value="galU"/>
    <property type="match status" value="1"/>
</dbReference>
<comment type="similarity">
    <text evidence="2 7">Belongs to the UDPGP type 2 family.</text>
</comment>
<dbReference type="Pfam" id="PF00483">
    <property type="entry name" value="NTP_transferase"/>
    <property type="match status" value="1"/>
</dbReference>
<dbReference type="Proteomes" id="UP000623681">
    <property type="component" value="Unassembled WGS sequence"/>
</dbReference>
<evidence type="ECO:0000256" key="1">
    <source>
        <dbReference type="ARBA" id="ARBA00005164"/>
    </source>
</evidence>
<dbReference type="EMBL" id="JAESWA010000029">
    <property type="protein sequence ID" value="MBL4933920.1"/>
    <property type="molecule type" value="Genomic_DNA"/>
</dbReference>
<keyword evidence="5 7" id="KW-0548">Nucleotidyltransferase</keyword>
<dbReference type="PANTHER" id="PTHR43197:SF1">
    <property type="entry name" value="UTP--GLUCOSE-1-PHOSPHATE URIDYLYLTRANSFERASE"/>
    <property type="match status" value="1"/>
</dbReference>
<dbReference type="PANTHER" id="PTHR43197">
    <property type="entry name" value="UTP--GLUCOSE-1-PHOSPHATE URIDYLYLTRANSFERASE"/>
    <property type="match status" value="1"/>
</dbReference>
<dbReference type="Gene3D" id="3.90.550.10">
    <property type="entry name" value="Spore Coat Polysaccharide Biosynthesis Protein SpsA, Chain A"/>
    <property type="match status" value="1"/>
</dbReference>
<feature type="domain" description="Nucleotidyl transferase" evidence="8">
    <location>
        <begin position="5"/>
        <end position="267"/>
    </location>
</feature>
<evidence type="ECO:0000256" key="6">
    <source>
        <dbReference type="ARBA" id="ARBA00048128"/>
    </source>
</evidence>
<comment type="pathway">
    <text evidence="1">Glycolipid metabolism; diglucosyl-diacylglycerol biosynthesis.</text>
</comment>
<comment type="catalytic activity">
    <reaction evidence="6 7">
        <text>alpha-D-glucose 1-phosphate + UTP + H(+) = UDP-alpha-D-glucose + diphosphate</text>
        <dbReference type="Rhea" id="RHEA:19889"/>
        <dbReference type="ChEBI" id="CHEBI:15378"/>
        <dbReference type="ChEBI" id="CHEBI:33019"/>
        <dbReference type="ChEBI" id="CHEBI:46398"/>
        <dbReference type="ChEBI" id="CHEBI:58601"/>
        <dbReference type="ChEBI" id="CHEBI:58885"/>
        <dbReference type="EC" id="2.7.7.9"/>
    </reaction>
</comment>
<dbReference type="InterPro" id="IPR005771">
    <property type="entry name" value="GalU_uridylyltTrfase_bac/arc"/>
</dbReference>
<dbReference type="AlphaFoldDB" id="A0A937FHA3"/>
<organism evidence="9 10">
    <name type="scientific">Clostridium paridis</name>
    <dbReference type="NCBI Taxonomy" id="2803863"/>
    <lineage>
        <taxon>Bacteria</taxon>
        <taxon>Bacillati</taxon>
        <taxon>Bacillota</taxon>
        <taxon>Clostridia</taxon>
        <taxon>Eubacteriales</taxon>
        <taxon>Clostridiaceae</taxon>
        <taxon>Clostridium</taxon>
    </lineage>
</organism>
<evidence type="ECO:0000256" key="4">
    <source>
        <dbReference type="ARBA" id="ARBA00022679"/>
    </source>
</evidence>
<accession>A0A937FHA3</accession>
<gene>
    <name evidence="9" type="primary">galU</name>
    <name evidence="9" type="ORF">JK634_19215</name>
</gene>
<proteinExistence type="inferred from homology"/>